<evidence type="ECO:0000256" key="7">
    <source>
        <dbReference type="RuleBase" id="RU003915"/>
    </source>
</evidence>
<evidence type="ECO:0000256" key="4">
    <source>
        <dbReference type="ARBA" id="ARBA00023110"/>
    </source>
</evidence>
<dbReference type="EMBL" id="DSOV01000019">
    <property type="protein sequence ID" value="HEN41811.1"/>
    <property type="molecule type" value="Genomic_DNA"/>
</dbReference>
<dbReference type="Pfam" id="PF01346">
    <property type="entry name" value="FKBP_N"/>
    <property type="match status" value="1"/>
</dbReference>
<dbReference type="InterPro" id="IPR000774">
    <property type="entry name" value="PPIase_FKBP_N"/>
</dbReference>
<feature type="domain" description="PPIase FKBP-type" evidence="8">
    <location>
        <begin position="147"/>
        <end position="233"/>
    </location>
</feature>
<sequence length="233" mass="25263">MERLFKVNLFMTVMGLVLATKISAEEPPVLKTAKDKVNYAIGVNIVGNIKQQGVDVDLDLVTKGMKDAYSGGKLLLTDDEVRKGIDQYQTAVRQKRAQMTAKAAEDNKKEGEAFLAANGKKEGVITLPSGLQYKVIKQGDGRKPTDADTVECHYRGTLVNGKEFDSSYRTGKPAAFRVNGVIPGWSEALKLMPVGSTWQLFVPSRLAYGERGAGGTIGPNAALIFEVELLAIK</sequence>
<dbReference type="Gene3D" id="1.10.287.460">
    <property type="entry name" value="Peptidyl-prolyl cis-trans isomerase, FKBP-type, N-terminal domain"/>
    <property type="match status" value="1"/>
</dbReference>
<organism evidence="9">
    <name type="scientific">Geobacter metallireducens</name>
    <dbReference type="NCBI Taxonomy" id="28232"/>
    <lineage>
        <taxon>Bacteria</taxon>
        <taxon>Pseudomonadati</taxon>
        <taxon>Thermodesulfobacteriota</taxon>
        <taxon>Desulfuromonadia</taxon>
        <taxon>Geobacterales</taxon>
        <taxon>Geobacteraceae</taxon>
        <taxon>Geobacter</taxon>
    </lineage>
</organism>
<dbReference type="PRINTS" id="PR01730">
    <property type="entry name" value="INFPOTNTIATR"/>
</dbReference>
<proteinExistence type="inferred from homology"/>
<evidence type="ECO:0000256" key="1">
    <source>
        <dbReference type="ARBA" id="ARBA00000971"/>
    </source>
</evidence>
<protein>
    <recommendedName>
        <fullName evidence="7">Peptidyl-prolyl cis-trans isomerase</fullName>
        <ecNumber evidence="7">5.2.1.8</ecNumber>
    </recommendedName>
</protein>
<evidence type="ECO:0000256" key="2">
    <source>
        <dbReference type="ARBA" id="ARBA00006577"/>
    </source>
</evidence>
<dbReference type="Gene3D" id="3.10.50.40">
    <property type="match status" value="1"/>
</dbReference>
<evidence type="ECO:0000256" key="6">
    <source>
        <dbReference type="PROSITE-ProRule" id="PRU00277"/>
    </source>
</evidence>
<evidence type="ECO:0000313" key="9">
    <source>
        <dbReference type="EMBL" id="HEN41811.1"/>
    </source>
</evidence>
<name>A0A831UBI3_GEOME</name>
<evidence type="ECO:0000256" key="5">
    <source>
        <dbReference type="ARBA" id="ARBA00023235"/>
    </source>
</evidence>
<evidence type="ECO:0000256" key="3">
    <source>
        <dbReference type="ARBA" id="ARBA00022729"/>
    </source>
</evidence>
<comment type="catalytic activity">
    <reaction evidence="1 6 7">
        <text>[protein]-peptidylproline (omega=180) = [protein]-peptidylproline (omega=0)</text>
        <dbReference type="Rhea" id="RHEA:16237"/>
        <dbReference type="Rhea" id="RHEA-COMP:10747"/>
        <dbReference type="Rhea" id="RHEA-COMP:10748"/>
        <dbReference type="ChEBI" id="CHEBI:83833"/>
        <dbReference type="ChEBI" id="CHEBI:83834"/>
        <dbReference type="EC" id="5.2.1.8"/>
    </reaction>
</comment>
<keyword evidence="5 6" id="KW-0413">Isomerase</keyword>
<dbReference type="GO" id="GO:0016020">
    <property type="term" value="C:membrane"/>
    <property type="evidence" value="ECO:0007669"/>
    <property type="project" value="InterPro"/>
</dbReference>
<keyword evidence="4 6" id="KW-0697">Rotamase</keyword>
<evidence type="ECO:0000259" key="8">
    <source>
        <dbReference type="PROSITE" id="PS50059"/>
    </source>
</evidence>
<dbReference type="InterPro" id="IPR001179">
    <property type="entry name" value="PPIase_FKBP_dom"/>
</dbReference>
<dbReference type="InterPro" id="IPR008104">
    <property type="entry name" value="INFPOTNTIATR"/>
</dbReference>
<dbReference type="InterPro" id="IPR036944">
    <property type="entry name" value="PPIase_FKBP_N_sf"/>
</dbReference>
<dbReference type="AlphaFoldDB" id="A0A831UBI3"/>
<dbReference type="PANTHER" id="PTHR43811:SF19">
    <property type="entry name" value="39 KDA FK506-BINDING NUCLEAR PROTEIN"/>
    <property type="match status" value="1"/>
</dbReference>
<dbReference type="GO" id="GO:0003755">
    <property type="term" value="F:peptidyl-prolyl cis-trans isomerase activity"/>
    <property type="evidence" value="ECO:0007669"/>
    <property type="project" value="UniProtKB-UniRule"/>
</dbReference>
<gene>
    <name evidence="9" type="ORF">ENQ87_05445</name>
</gene>
<dbReference type="InterPro" id="IPR046357">
    <property type="entry name" value="PPIase_dom_sf"/>
</dbReference>
<dbReference type="SUPFAM" id="SSF54534">
    <property type="entry name" value="FKBP-like"/>
    <property type="match status" value="1"/>
</dbReference>
<dbReference type="PROSITE" id="PS50059">
    <property type="entry name" value="FKBP_PPIASE"/>
    <property type="match status" value="1"/>
</dbReference>
<accession>A0A831UBI3</accession>
<comment type="similarity">
    <text evidence="2 7">Belongs to the FKBP-type PPIase family.</text>
</comment>
<dbReference type="GO" id="GO:0006457">
    <property type="term" value="P:protein folding"/>
    <property type="evidence" value="ECO:0007669"/>
    <property type="project" value="InterPro"/>
</dbReference>
<keyword evidence="3" id="KW-0732">Signal</keyword>
<dbReference type="FunFam" id="3.10.50.40:FF:000006">
    <property type="entry name" value="Peptidyl-prolyl cis-trans isomerase"/>
    <property type="match status" value="1"/>
</dbReference>
<dbReference type="PANTHER" id="PTHR43811">
    <property type="entry name" value="FKBP-TYPE PEPTIDYL-PROLYL CIS-TRANS ISOMERASE FKPA"/>
    <property type="match status" value="1"/>
</dbReference>
<reference evidence="9" key="1">
    <citation type="journal article" date="2020" name="mSystems">
        <title>Genome- and Community-Level Interaction Insights into Carbon Utilization and Element Cycling Functions of Hydrothermarchaeota in Hydrothermal Sediment.</title>
        <authorList>
            <person name="Zhou Z."/>
            <person name="Liu Y."/>
            <person name="Xu W."/>
            <person name="Pan J."/>
            <person name="Luo Z.H."/>
            <person name="Li M."/>
        </authorList>
    </citation>
    <scope>NUCLEOTIDE SEQUENCE [LARGE SCALE GENOMIC DNA]</scope>
    <source>
        <strain evidence="9">SpSt-349</strain>
    </source>
</reference>
<dbReference type="EC" id="5.2.1.8" evidence="7"/>
<comment type="caution">
    <text evidence="9">The sequence shown here is derived from an EMBL/GenBank/DDBJ whole genome shotgun (WGS) entry which is preliminary data.</text>
</comment>
<dbReference type="Pfam" id="PF00254">
    <property type="entry name" value="FKBP_C"/>
    <property type="match status" value="1"/>
</dbReference>